<evidence type="ECO:0000256" key="6">
    <source>
        <dbReference type="ARBA" id="ARBA00023136"/>
    </source>
</evidence>
<feature type="signal peptide" evidence="9">
    <location>
        <begin position="1"/>
        <end position="28"/>
    </location>
</feature>
<dbReference type="EMBL" id="CP131913">
    <property type="protein sequence ID" value="WLI72873.1"/>
    <property type="molecule type" value="Genomic_DNA"/>
</dbReference>
<protein>
    <submittedName>
        <fullName evidence="10">TolC family outer membrane protein</fullName>
    </submittedName>
</protein>
<keyword evidence="6" id="KW-0472">Membrane</keyword>
<evidence type="ECO:0000313" key="10">
    <source>
        <dbReference type="EMBL" id="WLI72873.1"/>
    </source>
</evidence>
<proteinExistence type="inferred from homology"/>
<dbReference type="Gene3D" id="1.20.1600.10">
    <property type="entry name" value="Outer membrane efflux proteins (OEP)"/>
    <property type="match status" value="1"/>
</dbReference>
<accession>A0ABY9H3L5</accession>
<dbReference type="InterPro" id="IPR003423">
    <property type="entry name" value="OMP_efflux"/>
</dbReference>
<comment type="similarity">
    <text evidence="2">Belongs to the outer membrane factor (OMF) (TC 1.B.17) family.</text>
</comment>
<feature type="compositionally biased region" description="Polar residues" evidence="8">
    <location>
        <begin position="81"/>
        <end position="98"/>
    </location>
</feature>
<evidence type="ECO:0000256" key="7">
    <source>
        <dbReference type="ARBA" id="ARBA00023237"/>
    </source>
</evidence>
<evidence type="ECO:0000256" key="8">
    <source>
        <dbReference type="SAM" id="MobiDB-lite"/>
    </source>
</evidence>
<dbReference type="Pfam" id="PF02321">
    <property type="entry name" value="OEP"/>
    <property type="match status" value="2"/>
</dbReference>
<evidence type="ECO:0000256" key="9">
    <source>
        <dbReference type="SAM" id="SignalP"/>
    </source>
</evidence>
<keyword evidence="7" id="KW-0998">Cell outer membrane</keyword>
<dbReference type="PANTHER" id="PTHR30026">
    <property type="entry name" value="OUTER MEMBRANE PROTEIN TOLC"/>
    <property type="match status" value="1"/>
</dbReference>
<dbReference type="PANTHER" id="PTHR30026:SF20">
    <property type="entry name" value="OUTER MEMBRANE PROTEIN TOLC"/>
    <property type="match status" value="1"/>
</dbReference>
<keyword evidence="3" id="KW-0813">Transport</keyword>
<dbReference type="Proteomes" id="UP001235344">
    <property type="component" value="Chromosome"/>
</dbReference>
<name>A0ABY9H3L5_9GAMM</name>
<feature type="region of interest" description="Disordered" evidence="8">
    <location>
        <begin position="81"/>
        <end position="108"/>
    </location>
</feature>
<gene>
    <name evidence="10" type="ORF">B6N23_14090</name>
</gene>
<sequence>MHRPTLTRLLPRPLVLLVGLAVAGTAQATDLWTVARDALDNDATLAAARSGFSAVEAGRDVQRGTLLPQVSLGGNLTHSRTYESQSGAALPPSQQSGQLPRDEDDDVNSLGVNLDASQALYDPARRAQLQQAERRVDRESLSLAVAEQQLLLDVAEAYFEILRAHDILSARRSQETAIERQLEQARERFEVGLIAITEVHEAQASFDLARAQRIAAESAMQVSFEALERLTGKRYESIDGLAEEIPIVPPEPVDRGDWVELAMANSPMLQMAEAGIEVARSELDVSRAGQLPRLEAFARYDYSDNDRSGASGYNSGSQLGLRASMPLYTGGSTQAQIRQSGFALEVSQYDFEAQRRDTVQQVRSLFTRVSNDVETVEARAQAIVSNRSALEATRSGYEVGTRNIVDVLNAKRNLFNAIADHAEARYDYVLGLLRLQQQAGLLDAESIQAVNAWLRSEGAVSLELPAMANDDPVMNIGERPRSPS</sequence>
<keyword evidence="5" id="KW-0812">Transmembrane</keyword>
<dbReference type="InterPro" id="IPR010130">
    <property type="entry name" value="T1SS_OMP_TolC"/>
</dbReference>
<dbReference type="SUPFAM" id="SSF56954">
    <property type="entry name" value="Outer membrane efflux proteins (OEP)"/>
    <property type="match status" value="1"/>
</dbReference>
<feature type="chain" id="PRO_5045190736" evidence="9">
    <location>
        <begin position="29"/>
        <end position="484"/>
    </location>
</feature>
<comment type="subcellular location">
    <subcellularLocation>
        <location evidence="1">Cell outer membrane</location>
    </subcellularLocation>
</comment>
<evidence type="ECO:0000256" key="3">
    <source>
        <dbReference type="ARBA" id="ARBA00022448"/>
    </source>
</evidence>
<evidence type="ECO:0000256" key="1">
    <source>
        <dbReference type="ARBA" id="ARBA00004442"/>
    </source>
</evidence>
<keyword evidence="4" id="KW-1134">Transmembrane beta strand</keyword>
<evidence type="ECO:0000256" key="2">
    <source>
        <dbReference type="ARBA" id="ARBA00007613"/>
    </source>
</evidence>
<keyword evidence="9" id="KW-0732">Signal</keyword>
<dbReference type="InterPro" id="IPR051906">
    <property type="entry name" value="TolC-like"/>
</dbReference>
<evidence type="ECO:0000256" key="5">
    <source>
        <dbReference type="ARBA" id="ARBA00022692"/>
    </source>
</evidence>
<dbReference type="RefSeq" id="WP_305500008.1">
    <property type="nucleotide sequence ID" value="NZ_CP131913.1"/>
</dbReference>
<organism evidence="10 11">
    <name type="scientific">Halomonas alkalicola</name>
    <dbReference type="NCBI Taxonomy" id="1930622"/>
    <lineage>
        <taxon>Bacteria</taxon>
        <taxon>Pseudomonadati</taxon>
        <taxon>Pseudomonadota</taxon>
        <taxon>Gammaproteobacteria</taxon>
        <taxon>Oceanospirillales</taxon>
        <taxon>Halomonadaceae</taxon>
        <taxon>Halomonas</taxon>
    </lineage>
</organism>
<keyword evidence="11" id="KW-1185">Reference proteome</keyword>
<evidence type="ECO:0000256" key="4">
    <source>
        <dbReference type="ARBA" id="ARBA00022452"/>
    </source>
</evidence>
<evidence type="ECO:0000313" key="11">
    <source>
        <dbReference type="Proteomes" id="UP001235344"/>
    </source>
</evidence>
<reference evidence="10 11" key="1">
    <citation type="submission" date="2023-08" db="EMBL/GenBank/DDBJ databases">
        <title>Transcriptome Analysis of Halomonas alkalicola CICC 11012s to Identify the Genes Involved in Alkaline Tolerances.</title>
        <authorList>
            <person name="Zhai L."/>
        </authorList>
    </citation>
    <scope>NUCLEOTIDE SEQUENCE [LARGE SCALE GENOMIC DNA]</scope>
    <source>
        <strain evidence="10 11">CICC 11012s</strain>
    </source>
</reference>
<dbReference type="NCBIfam" id="TIGR01844">
    <property type="entry name" value="type_I_sec_TolC"/>
    <property type="match status" value="1"/>
</dbReference>